<comment type="caution">
    <text evidence="1">The sequence shown here is derived from an EMBL/GenBank/DDBJ whole genome shotgun (WGS) entry which is preliminary data.</text>
</comment>
<organism evidence="1 2">
    <name type="scientific">Undibacterium arcticum</name>
    <dbReference type="NCBI Taxonomy" id="1762892"/>
    <lineage>
        <taxon>Bacteria</taxon>
        <taxon>Pseudomonadati</taxon>
        <taxon>Pseudomonadota</taxon>
        <taxon>Betaproteobacteria</taxon>
        <taxon>Burkholderiales</taxon>
        <taxon>Oxalobacteraceae</taxon>
        <taxon>Undibacterium</taxon>
    </lineage>
</organism>
<reference evidence="2" key="1">
    <citation type="journal article" date="2019" name="Int. J. Syst. Evol. Microbiol.">
        <title>The Global Catalogue of Microorganisms (GCM) 10K type strain sequencing project: providing services to taxonomists for standard genome sequencing and annotation.</title>
        <authorList>
            <consortium name="The Broad Institute Genomics Platform"/>
            <consortium name="The Broad Institute Genome Sequencing Center for Infectious Disease"/>
            <person name="Wu L."/>
            <person name="Ma J."/>
        </authorList>
    </citation>
    <scope>NUCLEOTIDE SEQUENCE [LARGE SCALE GENOMIC DNA]</scope>
    <source>
        <strain evidence="2">KCTC 42986</strain>
    </source>
</reference>
<evidence type="ECO:0000313" key="2">
    <source>
        <dbReference type="Proteomes" id="UP001595530"/>
    </source>
</evidence>
<name>A0ABV7F5Y5_9BURK</name>
<accession>A0ABV7F5Y5</accession>
<proteinExistence type="predicted"/>
<sequence>MAAPVAVCALHAARLMTENVPRPVIAFFQAFGDDGNERAHGIVTGGSGQFCALREFCNQVTLFRKMTLAEKANRLT</sequence>
<evidence type="ECO:0000313" key="1">
    <source>
        <dbReference type="EMBL" id="MFC3110514.1"/>
    </source>
</evidence>
<dbReference type="RefSeq" id="WP_390329153.1">
    <property type="nucleotide sequence ID" value="NZ_JBHRTP010000081.1"/>
</dbReference>
<dbReference type="Proteomes" id="UP001595530">
    <property type="component" value="Unassembled WGS sequence"/>
</dbReference>
<gene>
    <name evidence="1" type="ORF">ACFOFO_21560</name>
</gene>
<protein>
    <submittedName>
        <fullName evidence="1">Uncharacterized protein</fullName>
    </submittedName>
</protein>
<dbReference type="EMBL" id="JBHRTP010000081">
    <property type="protein sequence ID" value="MFC3110514.1"/>
    <property type="molecule type" value="Genomic_DNA"/>
</dbReference>
<keyword evidence="2" id="KW-1185">Reference proteome</keyword>